<dbReference type="AlphaFoldDB" id="A0A9P6B5K2"/>
<gene>
    <name evidence="1" type="ORF">BS47DRAFT_1389318</name>
</gene>
<dbReference type="Proteomes" id="UP000886523">
    <property type="component" value="Unassembled WGS sequence"/>
</dbReference>
<name>A0A9P6B5K2_9AGAM</name>
<accession>A0A9P6B5K2</accession>
<dbReference type="EMBL" id="MU128927">
    <property type="protein sequence ID" value="KAF9518143.1"/>
    <property type="molecule type" value="Genomic_DNA"/>
</dbReference>
<proteinExistence type="predicted"/>
<comment type="caution">
    <text evidence="1">The sequence shown here is derived from an EMBL/GenBank/DDBJ whole genome shotgun (WGS) entry which is preliminary data.</text>
</comment>
<evidence type="ECO:0000313" key="2">
    <source>
        <dbReference type="Proteomes" id="UP000886523"/>
    </source>
</evidence>
<keyword evidence="2" id="KW-1185">Reference proteome</keyword>
<dbReference type="OrthoDB" id="3259165at2759"/>
<reference evidence="1" key="1">
    <citation type="journal article" date="2020" name="Nat. Commun.">
        <title>Large-scale genome sequencing of mycorrhizal fungi provides insights into the early evolution of symbiotic traits.</title>
        <authorList>
            <person name="Miyauchi S."/>
            <person name="Kiss E."/>
            <person name="Kuo A."/>
            <person name="Drula E."/>
            <person name="Kohler A."/>
            <person name="Sanchez-Garcia M."/>
            <person name="Morin E."/>
            <person name="Andreopoulos B."/>
            <person name="Barry K.W."/>
            <person name="Bonito G."/>
            <person name="Buee M."/>
            <person name="Carver A."/>
            <person name="Chen C."/>
            <person name="Cichocki N."/>
            <person name="Clum A."/>
            <person name="Culley D."/>
            <person name="Crous P.W."/>
            <person name="Fauchery L."/>
            <person name="Girlanda M."/>
            <person name="Hayes R.D."/>
            <person name="Keri Z."/>
            <person name="LaButti K."/>
            <person name="Lipzen A."/>
            <person name="Lombard V."/>
            <person name="Magnuson J."/>
            <person name="Maillard F."/>
            <person name="Murat C."/>
            <person name="Nolan M."/>
            <person name="Ohm R.A."/>
            <person name="Pangilinan J."/>
            <person name="Pereira M.F."/>
            <person name="Perotto S."/>
            <person name="Peter M."/>
            <person name="Pfister S."/>
            <person name="Riley R."/>
            <person name="Sitrit Y."/>
            <person name="Stielow J.B."/>
            <person name="Szollosi G."/>
            <person name="Zifcakova L."/>
            <person name="Stursova M."/>
            <person name="Spatafora J.W."/>
            <person name="Tedersoo L."/>
            <person name="Vaario L.M."/>
            <person name="Yamada A."/>
            <person name="Yan M."/>
            <person name="Wang P."/>
            <person name="Xu J."/>
            <person name="Bruns T."/>
            <person name="Baldrian P."/>
            <person name="Vilgalys R."/>
            <person name="Dunand C."/>
            <person name="Henrissat B."/>
            <person name="Grigoriev I.V."/>
            <person name="Hibbett D."/>
            <person name="Nagy L.G."/>
            <person name="Martin F.M."/>
        </authorList>
    </citation>
    <scope>NUCLEOTIDE SEQUENCE</scope>
    <source>
        <strain evidence="1">UP504</strain>
    </source>
</reference>
<organism evidence="1 2">
    <name type="scientific">Hydnum rufescens UP504</name>
    <dbReference type="NCBI Taxonomy" id="1448309"/>
    <lineage>
        <taxon>Eukaryota</taxon>
        <taxon>Fungi</taxon>
        <taxon>Dikarya</taxon>
        <taxon>Basidiomycota</taxon>
        <taxon>Agaricomycotina</taxon>
        <taxon>Agaricomycetes</taxon>
        <taxon>Cantharellales</taxon>
        <taxon>Hydnaceae</taxon>
        <taxon>Hydnum</taxon>
    </lineage>
</organism>
<protein>
    <submittedName>
        <fullName evidence="1">Uncharacterized protein</fullName>
    </submittedName>
</protein>
<evidence type="ECO:0000313" key="1">
    <source>
        <dbReference type="EMBL" id="KAF9518143.1"/>
    </source>
</evidence>
<sequence length="199" mass="22103">MRGKNGIPNDAYVPRRSEPDGLLKMDVDQPVWQDANIADFPNGNVPDWLADESVRTNIQQYSNLRTWFNAEFKATKKAFDVSAGDVVLKIDSDLDVKYFLLIKLHYLDDIGLQWKADTVALPGADGGPEWDVMPQLPLLQKARSRTKTEDLVESVIIDGMSDNASSDDDDGGELEEALSEVDAVVLNALDHVDSWFHAA</sequence>